<dbReference type="EMBL" id="JBHSDU010000015">
    <property type="protein sequence ID" value="MFC4313911.1"/>
    <property type="molecule type" value="Genomic_DNA"/>
</dbReference>
<dbReference type="InterPro" id="IPR050491">
    <property type="entry name" value="AmpC-like"/>
</dbReference>
<comment type="caution">
    <text evidence="4">The sequence shown here is derived from an EMBL/GenBank/DDBJ whole genome shotgun (WGS) entry which is preliminary data.</text>
</comment>
<evidence type="ECO:0000313" key="5">
    <source>
        <dbReference type="Proteomes" id="UP001595904"/>
    </source>
</evidence>
<gene>
    <name evidence="4" type="ORF">ACFPN2_32860</name>
</gene>
<dbReference type="Proteomes" id="UP001595904">
    <property type="component" value="Unassembled WGS sequence"/>
</dbReference>
<feature type="signal peptide" evidence="1">
    <location>
        <begin position="1"/>
        <end position="25"/>
    </location>
</feature>
<dbReference type="PANTHER" id="PTHR46825:SF15">
    <property type="entry name" value="BETA-LACTAMASE-RELATED DOMAIN-CONTAINING PROTEIN"/>
    <property type="match status" value="1"/>
</dbReference>
<feature type="chain" id="PRO_5045652761" evidence="1">
    <location>
        <begin position="26"/>
        <end position="516"/>
    </location>
</feature>
<dbReference type="Gene3D" id="2.40.128.600">
    <property type="match status" value="1"/>
</dbReference>
<dbReference type="InterPro" id="IPR021860">
    <property type="entry name" value="Peptidase_S12_Pab87-rel_C"/>
</dbReference>
<reference evidence="5" key="1">
    <citation type="journal article" date="2019" name="Int. J. Syst. Evol. Microbiol.">
        <title>The Global Catalogue of Microorganisms (GCM) 10K type strain sequencing project: providing services to taxonomists for standard genome sequencing and annotation.</title>
        <authorList>
            <consortium name="The Broad Institute Genomics Platform"/>
            <consortium name="The Broad Institute Genome Sequencing Center for Infectious Disease"/>
            <person name="Wu L."/>
            <person name="Ma J."/>
        </authorList>
    </citation>
    <scope>NUCLEOTIDE SEQUENCE [LARGE SCALE GENOMIC DNA]</scope>
    <source>
        <strain evidence="5">CGMCC 1.10759</strain>
    </source>
</reference>
<dbReference type="PANTHER" id="PTHR46825">
    <property type="entry name" value="D-ALANYL-D-ALANINE-CARBOXYPEPTIDASE/ENDOPEPTIDASE AMPH"/>
    <property type="match status" value="1"/>
</dbReference>
<sequence>MQTSARFLVRFALVVATFVAVPALASDPALPIADIDARMATILKEWDQPGMAIALVTRDGIVHEKGFGVRDLRSKQPVDERTLFGIASLSKSFASATVAKLVADGRMNWDDPVIRHLPWFAMPRERDTPEVTLRDLLSMRSGFGSSEYTFRRVSANRADHVRRIRFLEQRHPLRSEYLYTTDSYTAIGEVVATVTAEPWEAFAADMFWKPIGMTRTNADHTVARADSNAASPHITVQGRKQPIDWIYEDYNALPAGGVNSTAHDLGLWLQFQLNDGAVNGKALLPFAALKETRTPQTPERGRFAGSAWSEAAGEGDDAFRHPAYAMGWTTHTYRGHDVVSHAGGIDGFRTFMGFLPDDNIGIVVLTNADQSLLAMAAFQTMVDAALGRGVSNRWSESFRRMAVADAEAGKKRRSELEAGRLKGTKPSLPLDRYTGTFADNGAFGEARVHVDNGKLVIDAGRMQYDLSHWHQDQFEAKPRWPYEMASRNFFVSFRLDARGQIVGFDFSTGSVFKRLK</sequence>
<evidence type="ECO:0000313" key="4">
    <source>
        <dbReference type="EMBL" id="MFC4313911.1"/>
    </source>
</evidence>
<keyword evidence="4" id="KW-0378">Hydrolase</keyword>
<proteinExistence type="predicted"/>
<protein>
    <submittedName>
        <fullName evidence="4">Serine hydrolase</fullName>
    </submittedName>
</protein>
<dbReference type="Gene3D" id="3.40.710.10">
    <property type="entry name" value="DD-peptidase/beta-lactamase superfamily"/>
    <property type="match status" value="1"/>
</dbReference>
<feature type="domain" description="Peptidase S12 Pab87-related C-terminal" evidence="3">
    <location>
        <begin position="422"/>
        <end position="507"/>
    </location>
</feature>
<evidence type="ECO:0000259" key="3">
    <source>
        <dbReference type="Pfam" id="PF11954"/>
    </source>
</evidence>
<evidence type="ECO:0000259" key="2">
    <source>
        <dbReference type="Pfam" id="PF00144"/>
    </source>
</evidence>
<accession>A0ABV8T1W4</accession>
<dbReference type="SUPFAM" id="SSF56601">
    <property type="entry name" value="beta-lactamase/transpeptidase-like"/>
    <property type="match status" value="1"/>
</dbReference>
<dbReference type="InterPro" id="IPR012338">
    <property type="entry name" value="Beta-lactam/transpept-like"/>
</dbReference>
<name>A0ABV8T1W4_9GAMM</name>
<feature type="domain" description="Beta-lactamase-related" evidence="2">
    <location>
        <begin position="40"/>
        <end position="371"/>
    </location>
</feature>
<keyword evidence="1" id="KW-0732">Signal</keyword>
<dbReference type="Pfam" id="PF00144">
    <property type="entry name" value="Beta-lactamase"/>
    <property type="match status" value="1"/>
</dbReference>
<keyword evidence="5" id="KW-1185">Reference proteome</keyword>
<dbReference type="InterPro" id="IPR001466">
    <property type="entry name" value="Beta-lactam-related"/>
</dbReference>
<evidence type="ECO:0000256" key="1">
    <source>
        <dbReference type="SAM" id="SignalP"/>
    </source>
</evidence>
<organism evidence="4 5">
    <name type="scientific">Steroidobacter flavus</name>
    <dbReference type="NCBI Taxonomy" id="1842136"/>
    <lineage>
        <taxon>Bacteria</taxon>
        <taxon>Pseudomonadati</taxon>
        <taxon>Pseudomonadota</taxon>
        <taxon>Gammaproteobacteria</taxon>
        <taxon>Steroidobacterales</taxon>
        <taxon>Steroidobacteraceae</taxon>
        <taxon>Steroidobacter</taxon>
    </lineage>
</organism>
<dbReference type="Pfam" id="PF11954">
    <property type="entry name" value="DUF3471"/>
    <property type="match status" value="1"/>
</dbReference>
<dbReference type="RefSeq" id="WP_380604659.1">
    <property type="nucleotide sequence ID" value="NZ_JBHSDU010000015.1"/>
</dbReference>
<dbReference type="GO" id="GO:0016787">
    <property type="term" value="F:hydrolase activity"/>
    <property type="evidence" value="ECO:0007669"/>
    <property type="project" value="UniProtKB-KW"/>
</dbReference>